<dbReference type="Proteomes" id="UP001595909">
    <property type="component" value="Unassembled WGS sequence"/>
</dbReference>
<name>A0ABV9RVT2_9PSEU</name>
<proteinExistence type="predicted"/>
<evidence type="ECO:0000259" key="4">
    <source>
        <dbReference type="PROSITE" id="PS50043"/>
    </source>
</evidence>
<evidence type="ECO:0000313" key="5">
    <source>
        <dbReference type="EMBL" id="MFC4836330.1"/>
    </source>
</evidence>
<dbReference type="Pfam" id="PF00196">
    <property type="entry name" value="GerE"/>
    <property type="match status" value="1"/>
</dbReference>
<dbReference type="InterPro" id="IPR027417">
    <property type="entry name" value="P-loop_NTPase"/>
</dbReference>
<dbReference type="PROSITE" id="PS50005">
    <property type="entry name" value="TPR"/>
    <property type="match status" value="1"/>
</dbReference>
<dbReference type="EMBL" id="JBHSIM010000060">
    <property type="protein sequence ID" value="MFC4836330.1"/>
    <property type="molecule type" value="Genomic_DNA"/>
</dbReference>
<dbReference type="SMART" id="SM00421">
    <property type="entry name" value="HTH_LUXR"/>
    <property type="match status" value="1"/>
</dbReference>
<accession>A0ABV9RVT2</accession>
<dbReference type="InterPro" id="IPR041664">
    <property type="entry name" value="AAA_16"/>
</dbReference>
<dbReference type="Gene3D" id="1.25.40.10">
    <property type="entry name" value="Tetratricopeptide repeat domain"/>
    <property type="match status" value="1"/>
</dbReference>
<keyword evidence="1" id="KW-0547">Nucleotide-binding</keyword>
<feature type="domain" description="HTH luxR-type" evidence="4">
    <location>
        <begin position="825"/>
        <end position="891"/>
    </location>
</feature>
<dbReference type="CDD" id="cd06170">
    <property type="entry name" value="LuxR_C_like"/>
    <property type="match status" value="1"/>
</dbReference>
<dbReference type="InterPro" id="IPR016032">
    <property type="entry name" value="Sig_transdc_resp-reg_C-effctor"/>
</dbReference>
<organism evidence="5 6">
    <name type="scientific">Actinomycetospora chibensis</name>
    <dbReference type="NCBI Taxonomy" id="663606"/>
    <lineage>
        <taxon>Bacteria</taxon>
        <taxon>Bacillati</taxon>
        <taxon>Actinomycetota</taxon>
        <taxon>Actinomycetes</taxon>
        <taxon>Pseudonocardiales</taxon>
        <taxon>Pseudonocardiaceae</taxon>
        <taxon>Actinomycetospora</taxon>
    </lineage>
</organism>
<keyword evidence="2" id="KW-0067">ATP-binding</keyword>
<comment type="caution">
    <text evidence="5">The sequence shown here is derived from an EMBL/GenBank/DDBJ whole genome shotgun (WGS) entry which is preliminary data.</text>
</comment>
<dbReference type="PANTHER" id="PTHR16305:SF35">
    <property type="entry name" value="TRANSCRIPTIONAL ACTIVATOR DOMAIN"/>
    <property type="match status" value="1"/>
</dbReference>
<dbReference type="PROSITE" id="PS50043">
    <property type="entry name" value="HTH_LUXR_2"/>
    <property type="match status" value="1"/>
</dbReference>
<dbReference type="PROSITE" id="PS00622">
    <property type="entry name" value="HTH_LUXR_1"/>
    <property type="match status" value="1"/>
</dbReference>
<evidence type="ECO:0000256" key="1">
    <source>
        <dbReference type="ARBA" id="ARBA00022741"/>
    </source>
</evidence>
<feature type="repeat" description="TPR" evidence="3">
    <location>
        <begin position="390"/>
        <end position="423"/>
    </location>
</feature>
<dbReference type="Pfam" id="PF13191">
    <property type="entry name" value="AAA_16"/>
    <property type="match status" value="1"/>
</dbReference>
<protein>
    <submittedName>
        <fullName evidence="5">LuxR C-terminal-related transcriptional regulator</fullName>
    </submittedName>
</protein>
<dbReference type="InterPro" id="IPR011990">
    <property type="entry name" value="TPR-like_helical_dom_sf"/>
</dbReference>
<dbReference type="RefSeq" id="WP_274188449.1">
    <property type="nucleotide sequence ID" value="NZ_BAABHN010000060.1"/>
</dbReference>
<dbReference type="SUPFAM" id="SSF46894">
    <property type="entry name" value="C-terminal effector domain of the bipartite response regulators"/>
    <property type="match status" value="1"/>
</dbReference>
<dbReference type="InterPro" id="IPR019734">
    <property type="entry name" value="TPR_rpt"/>
</dbReference>
<gene>
    <name evidence="5" type="ORF">ACFPEL_28255</name>
</gene>
<evidence type="ECO:0000256" key="3">
    <source>
        <dbReference type="PROSITE-ProRule" id="PRU00339"/>
    </source>
</evidence>
<dbReference type="SUPFAM" id="SSF52540">
    <property type="entry name" value="P-loop containing nucleoside triphosphate hydrolases"/>
    <property type="match status" value="1"/>
</dbReference>
<evidence type="ECO:0000313" key="6">
    <source>
        <dbReference type="Proteomes" id="UP001595909"/>
    </source>
</evidence>
<dbReference type="InterPro" id="IPR036388">
    <property type="entry name" value="WH-like_DNA-bd_sf"/>
</dbReference>
<dbReference type="PRINTS" id="PR00038">
    <property type="entry name" value="HTHLUXR"/>
</dbReference>
<dbReference type="InterPro" id="IPR000792">
    <property type="entry name" value="Tscrpt_reg_LuxR_C"/>
</dbReference>
<evidence type="ECO:0000256" key="2">
    <source>
        <dbReference type="ARBA" id="ARBA00022840"/>
    </source>
</evidence>
<dbReference type="SUPFAM" id="SSF48452">
    <property type="entry name" value="TPR-like"/>
    <property type="match status" value="1"/>
</dbReference>
<dbReference type="Gene3D" id="1.10.10.10">
    <property type="entry name" value="Winged helix-like DNA-binding domain superfamily/Winged helix DNA-binding domain"/>
    <property type="match status" value="1"/>
</dbReference>
<reference evidence="6" key="1">
    <citation type="journal article" date="2019" name="Int. J. Syst. Evol. Microbiol.">
        <title>The Global Catalogue of Microorganisms (GCM) 10K type strain sequencing project: providing services to taxonomists for standard genome sequencing and annotation.</title>
        <authorList>
            <consortium name="The Broad Institute Genomics Platform"/>
            <consortium name="The Broad Institute Genome Sequencing Center for Infectious Disease"/>
            <person name="Wu L."/>
            <person name="Ma J."/>
        </authorList>
    </citation>
    <scope>NUCLEOTIDE SEQUENCE [LARGE SCALE GENOMIC DNA]</scope>
    <source>
        <strain evidence="6">CCUG 50347</strain>
    </source>
</reference>
<dbReference type="PANTHER" id="PTHR16305">
    <property type="entry name" value="TESTICULAR SOLUBLE ADENYLYL CYCLASE"/>
    <property type="match status" value="1"/>
</dbReference>
<keyword evidence="6" id="KW-1185">Reference proteome</keyword>
<sequence>MPESRPLVGRSEAIAAAVAATQDDRLAAVVIGGPRGVGRTRLARTALAAMTHGAGAGRWRPSTAMTGRATRDVPLGALGPLLPDLDPALTDTASLLREARRLLVDAGPKRLVVVDDAHLLDTTSAVLLAQLARAGEMFLLLTVPTGAVSPEPLHALYRDGLATRLEITELDRAQSDHLVSSTLGGHVDGVTLDRFWELSLGNPRFLCELVDGARDEGALRRAGSVWRWDPPRHPPRRLIELLTDRLGGLAPAEQDLMRTLAFGQPLGCEVVNQIFPDDTLARLEAEGLITSTRDGRRLDVALTHPLYTELLRSRATPLQEREAYRRLRTALEASGSRRAGDRYRLLAWRAAEGLSIDPAELLAAADGVSDHEPRTAERLLHAAADQGAGTEVLWRLGRLRVALGRFDEAETAFATAAKLAEANPDATADATTAGSTGEPLPGPVLVATARARNLYWGLRDEPGARAAVTAALAAVEGTASHTAAGAPPLTVALRGFLALLSHRPADALAEVSPVLDGPDGDPATTAALAVAAIAQVQLGCTEDAVPLAARGLAAGADPTGGWLTVELRSAQWSALLATGRLDDAEELARACHAEAAPSGVGEHVALYVTWLGIVASRRGRLQTAVRLLHEAASGVSSRRFPYTVPLVGELAVALAGLGRTTESQDVLAEAHGVPGGPLTGWVWAAQVWIAGVEGRVTRATELAGEERPAASASDHLRALHTAVRLGVGRPVLEAIERVAASIQGPFAVACVAHARALAAGDGAGLDEAAGRFAELDHLLLSAEAYAQACSAHRAAGHTGAAGWSASRSRVAASSCEGAETPAQKLLERTGELTPREAEIAALAAGGLTSKAIADQLVISVRTVNNVLHAVYAKLGIARRGDLPEALGLRSG</sequence>
<keyword evidence="3" id="KW-0802">TPR repeat</keyword>